<reference evidence="1" key="1">
    <citation type="submission" date="2022-08" db="EMBL/GenBank/DDBJ databases">
        <authorList>
            <consortium name="DOE Joint Genome Institute"/>
            <person name="Min B."/>
            <person name="Riley R."/>
            <person name="Sierra-Patev S."/>
            <person name="Naranjo-Ortiz M."/>
            <person name="Looney B."/>
            <person name="Konkel Z."/>
            <person name="Slot J.C."/>
            <person name="Sakamoto Y."/>
            <person name="Steenwyk J.L."/>
            <person name="Rokas A."/>
            <person name="Carro J."/>
            <person name="Camarero S."/>
            <person name="Ferreira P."/>
            <person name="Molpeceres G."/>
            <person name="Ruiz-Duenas F.J."/>
            <person name="Serrano A."/>
            <person name="Henrissat B."/>
            <person name="Drula E."/>
            <person name="Hughes K.W."/>
            <person name="Mata J.L."/>
            <person name="Ishikawa N.K."/>
            <person name="Vargas-Isla R."/>
            <person name="Ushijima S."/>
            <person name="Smith C.A."/>
            <person name="Ahrendt S."/>
            <person name="Andreopoulos W."/>
            <person name="He G."/>
            <person name="Labutti K."/>
            <person name="Lipzen A."/>
            <person name="Ng V."/>
            <person name="Sandor L."/>
            <person name="Barry K."/>
            <person name="Martinez A.T."/>
            <person name="Xiao Y."/>
            <person name="Gibbons J.G."/>
            <person name="Terashima K."/>
            <person name="Hibbett D.S."/>
            <person name="Grigoriev I.V."/>
        </authorList>
    </citation>
    <scope>NUCLEOTIDE SEQUENCE</scope>
    <source>
        <strain evidence="1">TFB10827</strain>
    </source>
</reference>
<organism evidence="1 2">
    <name type="scientific">Lentinula boryana</name>
    <dbReference type="NCBI Taxonomy" id="40481"/>
    <lineage>
        <taxon>Eukaryota</taxon>
        <taxon>Fungi</taxon>
        <taxon>Dikarya</taxon>
        <taxon>Basidiomycota</taxon>
        <taxon>Agaricomycotina</taxon>
        <taxon>Agaricomycetes</taxon>
        <taxon>Agaricomycetidae</taxon>
        <taxon>Agaricales</taxon>
        <taxon>Marasmiineae</taxon>
        <taxon>Omphalotaceae</taxon>
        <taxon>Lentinula</taxon>
    </lineage>
</organism>
<name>A0ABQ8QQZ5_9AGAR</name>
<accession>A0ABQ8QQZ5</accession>
<evidence type="ECO:0000313" key="2">
    <source>
        <dbReference type="Proteomes" id="UP001163828"/>
    </source>
</evidence>
<dbReference type="Proteomes" id="UP001163828">
    <property type="component" value="Unassembled WGS sequence"/>
</dbReference>
<protein>
    <submittedName>
        <fullName evidence="1">Uncharacterized protein</fullName>
    </submittedName>
</protein>
<comment type="caution">
    <text evidence="1">The sequence shown here is derived from an EMBL/GenBank/DDBJ whole genome shotgun (WGS) entry which is preliminary data.</text>
</comment>
<proteinExistence type="predicted"/>
<evidence type="ECO:0000313" key="1">
    <source>
        <dbReference type="EMBL" id="KAJ4000934.1"/>
    </source>
</evidence>
<dbReference type="EMBL" id="MU790515">
    <property type="protein sequence ID" value="KAJ4000934.1"/>
    <property type="molecule type" value="Genomic_DNA"/>
</dbReference>
<gene>
    <name evidence="1" type="ORF">F5050DRAFT_1899841</name>
</gene>
<keyword evidence="2" id="KW-1185">Reference proteome</keyword>
<sequence length="211" mass="23838">MVIDTWPEKKCFVNVVRLGVCRGRNKTVSRLHPEPGRSSYVESTFAWFLRIKKAPRSARISSFRKGLSKKVYREGSDFRLGIVGLLTYPAFRAFFCCRDKDQSSSKNEGGPDIRSLPSEGLGEVFSRRVIDPSDQPKGKCILDVPLWLSEALTMIIHSFINLRRSPASSPVKSIIIPVTVQFRPTLVKGLLSWRSDRREAEFEGEYPVSGT</sequence>